<evidence type="ECO:0000313" key="5">
    <source>
        <dbReference type="Proteomes" id="UP000294739"/>
    </source>
</evidence>
<dbReference type="OrthoDB" id="153510at2"/>
<accession>A0A4R5DQX0</accession>
<reference evidence="4 5" key="1">
    <citation type="submission" date="2019-03" db="EMBL/GenBank/DDBJ databases">
        <title>Draft genome sequences of novel Actinobacteria.</title>
        <authorList>
            <person name="Sahin N."/>
            <person name="Ay H."/>
            <person name="Saygin H."/>
        </authorList>
    </citation>
    <scope>NUCLEOTIDE SEQUENCE [LARGE SCALE GENOMIC DNA]</scope>
    <source>
        <strain evidence="4 5">5K138</strain>
    </source>
</reference>
<name>A0A4R5DQX0_9ACTN</name>
<dbReference type="InParanoid" id="A0A4R5DQX0"/>
<keyword evidence="5" id="KW-1185">Reference proteome</keyword>
<gene>
    <name evidence="4" type="ORF">E1269_00140</name>
</gene>
<evidence type="ECO:0000256" key="2">
    <source>
        <dbReference type="ARBA" id="ARBA00023163"/>
    </source>
</evidence>
<dbReference type="Gene3D" id="1.10.10.1320">
    <property type="entry name" value="Anti-sigma factor, zinc-finger domain"/>
    <property type="match status" value="1"/>
</dbReference>
<feature type="domain" description="Putative zinc-finger" evidence="3">
    <location>
        <begin position="4"/>
        <end position="37"/>
    </location>
</feature>
<organism evidence="4 5">
    <name type="scientific">Jiangella asiatica</name>
    <dbReference type="NCBI Taxonomy" id="2530372"/>
    <lineage>
        <taxon>Bacteria</taxon>
        <taxon>Bacillati</taxon>
        <taxon>Actinomycetota</taxon>
        <taxon>Actinomycetes</taxon>
        <taxon>Jiangellales</taxon>
        <taxon>Jiangellaceae</taxon>
        <taxon>Jiangella</taxon>
    </lineage>
</organism>
<keyword evidence="2" id="KW-0804">Transcription</keyword>
<dbReference type="Proteomes" id="UP000294739">
    <property type="component" value="Unassembled WGS sequence"/>
</dbReference>
<keyword evidence="1" id="KW-0805">Transcription regulation</keyword>
<dbReference type="Pfam" id="PF13490">
    <property type="entry name" value="zf-HC2"/>
    <property type="match status" value="1"/>
</dbReference>
<evidence type="ECO:0000259" key="3">
    <source>
        <dbReference type="Pfam" id="PF13490"/>
    </source>
</evidence>
<protein>
    <submittedName>
        <fullName evidence="4">Zf-HC2 domain-containing protein</fullName>
    </submittedName>
</protein>
<evidence type="ECO:0000256" key="1">
    <source>
        <dbReference type="ARBA" id="ARBA00023015"/>
    </source>
</evidence>
<proteinExistence type="predicted"/>
<evidence type="ECO:0000313" key="4">
    <source>
        <dbReference type="EMBL" id="TDE16067.1"/>
    </source>
</evidence>
<comment type="caution">
    <text evidence="4">The sequence shown here is derived from an EMBL/GenBank/DDBJ whole genome shotgun (WGS) entry which is preliminary data.</text>
</comment>
<dbReference type="InterPro" id="IPR027383">
    <property type="entry name" value="Znf_put"/>
</dbReference>
<dbReference type="AlphaFoldDB" id="A0A4R5DQX0"/>
<dbReference type="EMBL" id="SMKZ01000001">
    <property type="protein sequence ID" value="TDE16067.1"/>
    <property type="molecule type" value="Genomic_DNA"/>
</dbReference>
<dbReference type="InterPro" id="IPR041916">
    <property type="entry name" value="Anti_sigma_zinc_sf"/>
</dbReference>
<sequence length="78" mass="8720">MISCVEAVRHLWEFLDQGLPDDANQAVEEHLARCVRCCGELEFARKLRGVLRTATAGQLPDDVRGRLAGFIDDLDHAE</sequence>